<proteinExistence type="predicted"/>
<name>A0A1V0M6V5_PSEAI</name>
<reference evidence="1" key="1">
    <citation type="submission" date="2017-01" db="EMBL/GenBank/DDBJ databases">
        <title>Complete nucleotide sequence of an IncP-2 blaVIM-2-harboring megaplasmid from Pseudomonas aeruginosa.</title>
        <authorList>
            <person name="Botelho J."/>
            <person name="Grosso F."/>
            <person name="Mabrouk A."/>
            <person name="Peixe L."/>
        </authorList>
    </citation>
    <scope>NUCLEOTIDE SEQUENCE</scope>
    <source>
        <strain evidence="1">FFUP_PS_37</strain>
        <plasmid evidence="1">pJB37</plasmid>
    </source>
</reference>
<accession>A0A1V0M6V5</accession>
<sequence>MVEGCAGGETVRNGQSMLLGGNLVPRPLDTLPRAMLGGREVLKPWPNPAFAQGGRASAGQRSTAILTQLQCISSEAPMDDPLSELHADFVWCRLSDYWGPVTWSAGDVWITRDEDGWWLDDDRSATEDQVRELLQRARGKVELHGCGPLRPR</sequence>
<organism evidence="1">
    <name type="scientific">Pseudomonas aeruginosa</name>
    <dbReference type="NCBI Taxonomy" id="287"/>
    <lineage>
        <taxon>Bacteria</taxon>
        <taxon>Pseudomonadati</taxon>
        <taxon>Pseudomonadota</taxon>
        <taxon>Gammaproteobacteria</taxon>
        <taxon>Pseudomonadales</taxon>
        <taxon>Pseudomonadaceae</taxon>
        <taxon>Pseudomonas</taxon>
    </lineage>
</organism>
<dbReference type="AlphaFoldDB" id="A0A1V0M6V5"/>
<dbReference type="EMBL" id="KY494864">
    <property type="protein sequence ID" value="ARD70625.1"/>
    <property type="molecule type" value="Genomic_DNA"/>
</dbReference>
<evidence type="ECO:0000313" key="1">
    <source>
        <dbReference type="EMBL" id="ARD70625.1"/>
    </source>
</evidence>
<geneLocation type="plasmid" evidence="1">
    <name>pJB37</name>
</geneLocation>
<keyword evidence="1" id="KW-0614">Plasmid</keyword>
<protein>
    <submittedName>
        <fullName evidence="1">Uncharacterized protein</fullName>
    </submittedName>
</protein>